<dbReference type="PhylomeDB" id="B4HVI3"/>
<evidence type="ECO:0000313" key="2">
    <source>
        <dbReference type="EMBL" id="EDW49948.1"/>
    </source>
</evidence>
<dbReference type="AlphaFoldDB" id="B4HVI3"/>
<dbReference type="Proteomes" id="UP000001292">
    <property type="component" value="Unassembled WGS sequence"/>
</dbReference>
<dbReference type="EMBL" id="CH480817">
    <property type="protein sequence ID" value="EDW49948.1"/>
    <property type="molecule type" value="Genomic_DNA"/>
</dbReference>
<accession>B4HVI3</accession>
<dbReference type="HOGENOM" id="CLU_418739_0_0_1"/>
<evidence type="ECO:0000313" key="3">
    <source>
        <dbReference type="Proteomes" id="UP000001292"/>
    </source>
</evidence>
<feature type="region of interest" description="Disordered" evidence="1">
    <location>
        <begin position="70"/>
        <end position="98"/>
    </location>
</feature>
<keyword evidence="3" id="KW-1185">Reference proteome</keyword>
<organism evidence="3">
    <name type="scientific">Drosophila sechellia</name>
    <name type="common">Fruit fly</name>
    <dbReference type="NCBI Taxonomy" id="7238"/>
    <lineage>
        <taxon>Eukaryota</taxon>
        <taxon>Metazoa</taxon>
        <taxon>Ecdysozoa</taxon>
        <taxon>Arthropoda</taxon>
        <taxon>Hexapoda</taxon>
        <taxon>Insecta</taxon>
        <taxon>Pterygota</taxon>
        <taxon>Neoptera</taxon>
        <taxon>Endopterygota</taxon>
        <taxon>Diptera</taxon>
        <taxon>Brachycera</taxon>
        <taxon>Muscomorpha</taxon>
        <taxon>Ephydroidea</taxon>
        <taxon>Drosophilidae</taxon>
        <taxon>Drosophila</taxon>
        <taxon>Sophophora</taxon>
    </lineage>
</organism>
<reference evidence="2 3" key="1">
    <citation type="journal article" date="2007" name="Nature">
        <title>Evolution of genes and genomes on the Drosophila phylogeny.</title>
        <authorList>
            <consortium name="Drosophila 12 Genomes Consortium"/>
            <person name="Clark A.G."/>
            <person name="Eisen M.B."/>
            <person name="Smith D.R."/>
            <person name="Bergman C.M."/>
            <person name="Oliver B."/>
            <person name="Markow T.A."/>
            <person name="Kaufman T.C."/>
            <person name="Kellis M."/>
            <person name="Gelbart W."/>
            <person name="Iyer V.N."/>
            <person name="Pollard D.A."/>
            <person name="Sackton T.B."/>
            <person name="Larracuente A.M."/>
            <person name="Singh N.D."/>
            <person name="Abad J.P."/>
            <person name="Abt D.N."/>
            <person name="Adryan B."/>
            <person name="Aguade M."/>
            <person name="Akashi H."/>
            <person name="Anderson W.W."/>
            <person name="Aquadro C.F."/>
            <person name="Ardell D.H."/>
            <person name="Arguello R."/>
            <person name="Artieri C.G."/>
            <person name="Barbash D.A."/>
            <person name="Barker D."/>
            <person name="Barsanti P."/>
            <person name="Batterham P."/>
            <person name="Batzoglou S."/>
            <person name="Begun D."/>
            <person name="Bhutkar A."/>
            <person name="Blanco E."/>
            <person name="Bosak S.A."/>
            <person name="Bradley R.K."/>
            <person name="Brand A.D."/>
            <person name="Brent M.R."/>
            <person name="Brooks A.N."/>
            <person name="Brown R.H."/>
            <person name="Butlin R.K."/>
            <person name="Caggese C."/>
            <person name="Calvi B.R."/>
            <person name="Bernardo de Carvalho A."/>
            <person name="Caspi A."/>
            <person name="Castrezana S."/>
            <person name="Celniker S.E."/>
            <person name="Chang J.L."/>
            <person name="Chapple C."/>
            <person name="Chatterji S."/>
            <person name="Chinwalla A."/>
            <person name="Civetta A."/>
            <person name="Clifton S.W."/>
            <person name="Comeron J.M."/>
            <person name="Costello J.C."/>
            <person name="Coyne J.A."/>
            <person name="Daub J."/>
            <person name="David R.G."/>
            <person name="Delcher A.L."/>
            <person name="Delehaunty K."/>
            <person name="Do C.B."/>
            <person name="Ebling H."/>
            <person name="Edwards K."/>
            <person name="Eickbush T."/>
            <person name="Evans J.D."/>
            <person name="Filipski A."/>
            <person name="Findeiss S."/>
            <person name="Freyhult E."/>
            <person name="Fulton L."/>
            <person name="Fulton R."/>
            <person name="Garcia A.C."/>
            <person name="Gardiner A."/>
            <person name="Garfield D.A."/>
            <person name="Garvin B.E."/>
            <person name="Gibson G."/>
            <person name="Gilbert D."/>
            <person name="Gnerre S."/>
            <person name="Godfrey J."/>
            <person name="Good R."/>
            <person name="Gotea V."/>
            <person name="Gravely B."/>
            <person name="Greenberg A.J."/>
            <person name="Griffiths-Jones S."/>
            <person name="Gross S."/>
            <person name="Guigo R."/>
            <person name="Gustafson E.A."/>
            <person name="Haerty W."/>
            <person name="Hahn M.W."/>
            <person name="Halligan D.L."/>
            <person name="Halpern A.L."/>
            <person name="Halter G.M."/>
            <person name="Han M.V."/>
            <person name="Heger A."/>
            <person name="Hillier L."/>
            <person name="Hinrichs A.S."/>
            <person name="Holmes I."/>
            <person name="Hoskins R.A."/>
            <person name="Hubisz M.J."/>
            <person name="Hultmark D."/>
            <person name="Huntley M.A."/>
            <person name="Jaffe D.B."/>
            <person name="Jagadeeshan S."/>
            <person name="Jeck W.R."/>
            <person name="Johnson J."/>
            <person name="Jones C.D."/>
            <person name="Jordan W.C."/>
            <person name="Karpen G.H."/>
            <person name="Kataoka E."/>
            <person name="Keightley P.D."/>
            <person name="Kheradpour P."/>
            <person name="Kirkness E.F."/>
            <person name="Koerich L.B."/>
            <person name="Kristiansen K."/>
            <person name="Kudrna D."/>
            <person name="Kulathinal R.J."/>
            <person name="Kumar S."/>
            <person name="Kwok R."/>
            <person name="Lander E."/>
            <person name="Langley C.H."/>
            <person name="Lapoint R."/>
            <person name="Lazzaro B.P."/>
            <person name="Lee S.J."/>
            <person name="Levesque L."/>
            <person name="Li R."/>
            <person name="Lin C.F."/>
            <person name="Lin M.F."/>
            <person name="Lindblad-Toh K."/>
            <person name="Llopart A."/>
            <person name="Long M."/>
            <person name="Low L."/>
            <person name="Lozovsky E."/>
            <person name="Lu J."/>
            <person name="Luo M."/>
            <person name="Machado C.A."/>
            <person name="Makalowski W."/>
            <person name="Marzo M."/>
            <person name="Matsuda M."/>
            <person name="Matzkin L."/>
            <person name="McAllister B."/>
            <person name="McBride C.S."/>
            <person name="McKernan B."/>
            <person name="McKernan K."/>
            <person name="Mendez-Lago M."/>
            <person name="Minx P."/>
            <person name="Mollenhauer M.U."/>
            <person name="Montooth K."/>
            <person name="Mount S.M."/>
            <person name="Mu X."/>
            <person name="Myers E."/>
            <person name="Negre B."/>
            <person name="Newfeld S."/>
            <person name="Nielsen R."/>
            <person name="Noor M.A."/>
            <person name="O'Grady P."/>
            <person name="Pachter L."/>
            <person name="Papaceit M."/>
            <person name="Parisi M.J."/>
            <person name="Parisi M."/>
            <person name="Parts L."/>
            <person name="Pedersen J.S."/>
            <person name="Pesole G."/>
            <person name="Phillippy A.M."/>
            <person name="Ponting C.P."/>
            <person name="Pop M."/>
            <person name="Porcelli D."/>
            <person name="Powell J.R."/>
            <person name="Prohaska S."/>
            <person name="Pruitt K."/>
            <person name="Puig M."/>
            <person name="Quesneville H."/>
            <person name="Ram K.R."/>
            <person name="Rand D."/>
            <person name="Rasmussen M.D."/>
            <person name="Reed L.K."/>
            <person name="Reenan R."/>
            <person name="Reily A."/>
            <person name="Remington K.A."/>
            <person name="Rieger T.T."/>
            <person name="Ritchie M.G."/>
            <person name="Robin C."/>
            <person name="Rogers Y.H."/>
            <person name="Rohde C."/>
            <person name="Rozas J."/>
            <person name="Rubenfield M.J."/>
            <person name="Ruiz A."/>
            <person name="Russo S."/>
            <person name="Salzberg S.L."/>
            <person name="Sanchez-Gracia A."/>
            <person name="Saranga D.J."/>
            <person name="Sato H."/>
            <person name="Schaeffer S.W."/>
            <person name="Schatz M.C."/>
            <person name="Schlenke T."/>
            <person name="Schwartz R."/>
            <person name="Segarra C."/>
            <person name="Singh R.S."/>
            <person name="Sirot L."/>
            <person name="Sirota M."/>
            <person name="Sisneros N.B."/>
            <person name="Smith C.D."/>
            <person name="Smith T.F."/>
            <person name="Spieth J."/>
            <person name="Stage D.E."/>
            <person name="Stark A."/>
            <person name="Stephan W."/>
            <person name="Strausberg R.L."/>
            <person name="Strempel S."/>
            <person name="Sturgill D."/>
            <person name="Sutton G."/>
            <person name="Sutton G.G."/>
            <person name="Tao W."/>
            <person name="Teichmann S."/>
            <person name="Tobari Y.N."/>
            <person name="Tomimura Y."/>
            <person name="Tsolas J.M."/>
            <person name="Valente V.L."/>
            <person name="Venter E."/>
            <person name="Venter J.C."/>
            <person name="Vicario S."/>
            <person name="Vieira F.G."/>
            <person name="Vilella A.J."/>
            <person name="Villasante A."/>
            <person name="Walenz B."/>
            <person name="Wang J."/>
            <person name="Wasserman M."/>
            <person name="Watts T."/>
            <person name="Wilson D."/>
            <person name="Wilson R.K."/>
            <person name="Wing R.A."/>
            <person name="Wolfner M.F."/>
            <person name="Wong A."/>
            <person name="Wong G.K."/>
            <person name="Wu C.I."/>
            <person name="Wu G."/>
            <person name="Yamamoto D."/>
            <person name="Yang H.P."/>
            <person name="Yang S.P."/>
            <person name="Yorke J.A."/>
            <person name="Yoshida K."/>
            <person name="Zdobnov E."/>
            <person name="Zhang P."/>
            <person name="Zhang Y."/>
            <person name="Zimin A.V."/>
            <person name="Baldwin J."/>
            <person name="Abdouelleil A."/>
            <person name="Abdulkadir J."/>
            <person name="Abebe A."/>
            <person name="Abera B."/>
            <person name="Abreu J."/>
            <person name="Acer S.C."/>
            <person name="Aftuck L."/>
            <person name="Alexander A."/>
            <person name="An P."/>
            <person name="Anderson E."/>
            <person name="Anderson S."/>
            <person name="Arachi H."/>
            <person name="Azer M."/>
            <person name="Bachantsang P."/>
            <person name="Barry A."/>
            <person name="Bayul T."/>
            <person name="Berlin A."/>
            <person name="Bessette D."/>
            <person name="Bloom T."/>
            <person name="Blye J."/>
            <person name="Boguslavskiy L."/>
            <person name="Bonnet C."/>
            <person name="Boukhgalter B."/>
            <person name="Bourzgui I."/>
            <person name="Brown A."/>
            <person name="Cahill P."/>
            <person name="Channer S."/>
            <person name="Cheshatsang Y."/>
            <person name="Chuda L."/>
            <person name="Citroen M."/>
            <person name="Collymore A."/>
            <person name="Cooke P."/>
            <person name="Costello M."/>
            <person name="D'Aco K."/>
            <person name="Daza R."/>
            <person name="De Haan G."/>
            <person name="DeGray S."/>
            <person name="DeMaso C."/>
            <person name="Dhargay N."/>
            <person name="Dooley K."/>
            <person name="Dooley E."/>
            <person name="Doricent M."/>
            <person name="Dorje P."/>
            <person name="Dorjee K."/>
            <person name="Dupes A."/>
            <person name="Elong R."/>
            <person name="Falk J."/>
            <person name="Farina A."/>
            <person name="Faro S."/>
            <person name="Ferguson D."/>
            <person name="Fisher S."/>
            <person name="Foley C.D."/>
            <person name="Franke A."/>
            <person name="Friedrich D."/>
            <person name="Gadbois L."/>
            <person name="Gearin G."/>
            <person name="Gearin C.R."/>
            <person name="Giannoukos G."/>
            <person name="Goode T."/>
            <person name="Graham J."/>
            <person name="Grandbois E."/>
            <person name="Grewal S."/>
            <person name="Gyaltsen K."/>
            <person name="Hafez N."/>
            <person name="Hagos B."/>
            <person name="Hall J."/>
            <person name="Henson C."/>
            <person name="Hollinger A."/>
            <person name="Honan T."/>
            <person name="Huard M.D."/>
            <person name="Hughes L."/>
            <person name="Hurhula B."/>
            <person name="Husby M.E."/>
            <person name="Kamat A."/>
            <person name="Kanga B."/>
            <person name="Kashin S."/>
            <person name="Khazanovich D."/>
            <person name="Kisner P."/>
            <person name="Lance K."/>
            <person name="Lara M."/>
            <person name="Lee W."/>
            <person name="Lennon N."/>
            <person name="Letendre F."/>
            <person name="LeVine R."/>
            <person name="Lipovsky A."/>
            <person name="Liu X."/>
            <person name="Liu J."/>
            <person name="Liu S."/>
            <person name="Lokyitsang T."/>
            <person name="Lokyitsang Y."/>
            <person name="Lubonja R."/>
            <person name="Lui A."/>
            <person name="MacDonald P."/>
            <person name="Magnisalis V."/>
            <person name="Maru K."/>
            <person name="Matthews C."/>
            <person name="McCusker W."/>
            <person name="McDonough S."/>
            <person name="Mehta T."/>
            <person name="Meldrim J."/>
            <person name="Meneus L."/>
            <person name="Mihai O."/>
            <person name="Mihalev A."/>
            <person name="Mihova T."/>
            <person name="Mittelman R."/>
            <person name="Mlenga V."/>
            <person name="Montmayeur A."/>
            <person name="Mulrain L."/>
            <person name="Navidi A."/>
            <person name="Naylor J."/>
            <person name="Negash T."/>
            <person name="Nguyen T."/>
            <person name="Nguyen N."/>
            <person name="Nicol R."/>
            <person name="Norbu C."/>
            <person name="Norbu N."/>
            <person name="Novod N."/>
            <person name="O'Neill B."/>
            <person name="Osman S."/>
            <person name="Markiewicz E."/>
            <person name="Oyono O.L."/>
            <person name="Patti C."/>
            <person name="Phunkhang P."/>
            <person name="Pierre F."/>
            <person name="Priest M."/>
            <person name="Raghuraman S."/>
            <person name="Rege F."/>
            <person name="Reyes R."/>
            <person name="Rise C."/>
            <person name="Rogov P."/>
            <person name="Ross K."/>
            <person name="Ryan E."/>
            <person name="Settipalli S."/>
            <person name="Shea T."/>
            <person name="Sherpa N."/>
            <person name="Shi L."/>
            <person name="Shih D."/>
            <person name="Sparrow T."/>
            <person name="Spaulding J."/>
            <person name="Stalker J."/>
            <person name="Stange-Thomann N."/>
            <person name="Stavropoulos S."/>
            <person name="Stone C."/>
            <person name="Strader C."/>
            <person name="Tesfaye S."/>
            <person name="Thomson T."/>
            <person name="Thoulutsang Y."/>
            <person name="Thoulutsang D."/>
            <person name="Topham K."/>
            <person name="Topping I."/>
            <person name="Tsamla T."/>
            <person name="Vassiliev H."/>
            <person name="Vo A."/>
            <person name="Wangchuk T."/>
            <person name="Wangdi T."/>
            <person name="Weiand M."/>
            <person name="Wilkinson J."/>
            <person name="Wilson A."/>
            <person name="Yadav S."/>
            <person name="Young G."/>
            <person name="Yu Q."/>
            <person name="Zembek L."/>
            <person name="Zhong D."/>
            <person name="Zimmer A."/>
            <person name="Zwirko Z."/>
            <person name="Jaffe D.B."/>
            <person name="Alvarez P."/>
            <person name="Brockman W."/>
            <person name="Butler J."/>
            <person name="Chin C."/>
            <person name="Gnerre S."/>
            <person name="Grabherr M."/>
            <person name="Kleber M."/>
            <person name="Mauceli E."/>
            <person name="MacCallum I."/>
        </authorList>
    </citation>
    <scope>NUCLEOTIDE SEQUENCE [LARGE SCALE GENOMIC DNA]</scope>
    <source>
        <strain evidence="3">Rob3c / Tucson 14021-0248.25</strain>
    </source>
</reference>
<proteinExistence type="predicted"/>
<protein>
    <submittedName>
        <fullName evidence="2">GM14264</fullName>
    </submittedName>
</protein>
<feature type="region of interest" description="Disordered" evidence="1">
    <location>
        <begin position="401"/>
        <end position="451"/>
    </location>
</feature>
<gene>
    <name evidence="2" type="primary">Dsec\GM14264</name>
    <name evidence="2" type="ORF">Dsec_GM14264</name>
</gene>
<sequence>MQRCSELGKNLETWQLLLRFDRNNLKVKKGPNGHYLDSECRDELRKSIPAKSFEERMSRVAKSLKRLDEVNDIGSPEAKSQQDNEKQSELPAKNQAKRKVLANPSVVDLCSDEEDEKSVVRFLDKETLDAESVIFNSSLMVLDEELGEVNLKDYADHLDGKLDEASLRKRNLREEDNTSLNANKQTSIKEFLTPKKSKQDQTASFASRHCLKTYVRRPKISSNTSGESGGHKSSDLIVMVDQEFAAINEETREFFIIKNRKPKTPTDGEPNQSDIKKDVSNSVALIEKDDSPCDSLASLEINVQSKSHPEVASEIHGEAKKNINILIESPKKVGAKDIPLPKGILSTDQEAHKENNPNTGITPEVPPQSPINANRFRSDLVSIPENMIWVRTDLLQEQVDRAPDNELLKTAGPSDPSKALRTGEKRRLSPQPSGKQCNSHGQTKRTAVDGYNPTSVAASTCSPNIPKDAAPAFNYSYQVNSPPPPAAATSSSYPATVPYNASPVSTSQPSGLLPTPVLNGGYSRPISSTVINSRYPVDPRPANSYWCLPANPVVTPASTTPIYQSTRPPAPTTSSSYQRQNPVRAVWASNYQTILPKIPLLETPPPNIPGRPVPSAAINNAPTGCNPRTDLTNIMDMLEQVKMFAYGQEIRRLST</sequence>
<evidence type="ECO:0000256" key="1">
    <source>
        <dbReference type="SAM" id="MobiDB-lite"/>
    </source>
</evidence>
<dbReference type="OMA" id="QVEFFAY"/>
<name>B4HVI3_DROSE</name>
<feature type="region of interest" description="Disordered" evidence="1">
    <location>
        <begin position="350"/>
        <end position="370"/>
    </location>
</feature>
<feature type="compositionally biased region" description="Polar residues" evidence="1">
    <location>
        <begin position="430"/>
        <end position="445"/>
    </location>
</feature>